<dbReference type="OrthoDB" id="5405745at2759"/>
<keyword evidence="2" id="KW-1185">Reference proteome</keyword>
<organism evidence="1 2">
    <name type="scientific">Scheffersomyces spartinae</name>
    <dbReference type="NCBI Taxonomy" id="45513"/>
    <lineage>
        <taxon>Eukaryota</taxon>
        <taxon>Fungi</taxon>
        <taxon>Dikarya</taxon>
        <taxon>Ascomycota</taxon>
        <taxon>Saccharomycotina</taxon>
        <taxon>Pichiomycetes</taxon>
        <taxon>Debaryomycetaceae</taxon>
        <taxon>Scheffersomyces</taxon>
    </lineage>
</organism>
<dbReference type="PANTHER" id="PTHR39142">
    <property type="entry name" value="MID1P"/>
    <property type="match status" value="1"/>
</dbReference>
<dbReference type="InterPro" id="IPR036790">
    <property type="entry name" value="Frizzled_dom_sf"/>
</dbReference>
<comment type="caution">
    <text evidence="1">The sequence shown here is derived from an EMBL/GenBank/DDBJ whole genome shotgun (WGS) entry which is preliminary data.</text>
</comment>
<dbReference type="Proteomes" id="UP000790833">
    <property type="component" value="Unassembled WGS sequence"/>
</dbReference>
<evidence type="ECO:0000313" key="1">
    <source>
        <dbReference type="EMBL" id="KAG7196169.1"/>
    </source>
</evidence>
<proteinExistence type="predicted"/>
<dbReference type="PANTHER" id="PTHR39142:SF1">
    <property type="entry name" value="AEL197CP"/>
    <property type="match status" value="1"/>
</dbReference>
<dbReference type="GO" id="GO:0005262">
    <property type="term" value="F:calcium channel activity"/>
    <property type="evidence" value="ECO:0007669"/>
    <property type="project" value="InterPro"/>
</dbReference>
<dbReference type="Pfam" id="PF12929">
    <property type="entry name" value="Mid1"/>
    <property type="match status" value="1"/>
</dbReference>
<evidence type="ECO:0000313" key="2">
    <source>
        <dbReference type="Proteomes" id="UP000790833"/>
    </source>
</evidence>
<name>A0A9P7VE31_9ASCO</name>
<dbReference type="AlphaFoldDB" id="A0A9P7VE31"/>
<dbReference type="EMBL" id="JAHMUF010000001">
    <property type="protein sequence ID" value="KAG7196169.1"/>
    <property type="molecule type" value="Genomic_DNA"/>
</dbReference>
<reference evidence="1" key="1">
    <citation type="submission" date="2021-03" db="EMBL/GenBank/DDBJ databases">
        <authorList>
            <person name="Palmer J.M."/>
        </authorList>
    </citation>
    <scope>NUCLEOTIDE SEQUENCE</scope>
    <source>
        <strain evidence="1">ARV_011</strain>
    </source>
</reference>
<dbReference type="RefSeq" id="XP_043051714.1">
    <property type="nucleotide sequence ID" value="XM_043191037.1"/>
</dbReference>
<dbReference type="InterPro" id="IPR024338">
    <property type="entry name" value="MID1/Yam8"/>
</dbReference>
<gene>
    <name evidence="1" type="primary">MID1</name>
    <name evidence="1" type="ORF">KQ657_000181</name>
</gene>
<accession>A0A9P7VE31</accession>
<dbReference type="Gene3D" id="1.10.2000.10">
    <property type="entry name" value="Frizzled cysteine-rich domain"/>
    <property type="match status" value="1"/>
</dbReference>
<dbReference type="GeneID" id="66113555"/>
<sequence length="471" mass="52021">MGVTNLGDNLINNAQGLGDFIPINSTIKQGSIEFFLFDVNLTTGVGEFYELLVFVTGNICRQPPGLTEDDPSLLVYYSFNYSMINDLSVAKRSEFNYGYVEMLADLPYTSAQNTLTLYLAVQAPENTNSSATWKYELGASQNGLVFQWDERDWSCLVDADDKSALIVTGNLTGIVDSNKPDESLFSVYLFPESIQEELRLLNRSRCAVLSSDALQIPNAFTSSYTNRTGMLQEQFFVDGLNDSTTYVAYVISNFATNSTGGALYKPFAFETMSQGSCELIYDLDFCLQVAYSVASNSTLNATGTKQLYDIYAQNLYTNFSKALQQVACNTTSTSVFSPVRTCEDCAESYKNWLCSIAIPRCTTVNHTEYMLREAGTGRNSFIKDTVVPETDYYEILPCLSMCYSMVRDCPAVFGFGCPSGNSTIALSYGWDSSDDYPTCNSVGKLTSMAQGHMSVNWVSMIVMFAVLGLVL</sequence>
<dbReference type="GO" id="GO:0098703">
    <property type="term" value="P:calcium ion import across plasma membrane"/>
    <property type="evidence" value="ECO:0007669"/>
    <property type="project" value="InterPro"/>
</dbReference>
<protein>
    <submittedName>
        <fullName evidence="1">Stretch-activated cation channel mid1</fullName>
    </submittedName>
</protein>